<protein>
    <submittedName>
        <fullName evidence="2">Uncharacterized protein</fullName>
    </submittedName>
</protein>
<feature type="region of interest" description="Disordered" evidence="1">
    <location>
        <begin position="99"/>
        <end position="125"/>
    </location>
</feature>
<keyword evidence="3" id="KW-1185">Reference proteome</keyword>
<evidence type="ECO:0000256" key="1">
    <source>
        <dbReference type="SAM" id="MobiDB-lite"/>
    </source>
</evidence>
<proteinExistence type="predicted"/>
<gene>
    <name evidence="2" type="ORF">RND71_039466</name>
</gene>
<organism evidence="2 3">
    <name type="scientific">Anisodus tanguticus</name>
    <dbReference type="NCBI Taxonomy" id="243964"/>
    <lineage>
        <taxon>Eukaryota</taxon>
        <taxon>Viridiplantae</taxon>
        <taxon>Streptophyta</taxon>
        <taxon>Embryophyta</taxon>
        <taxon>Tracheophyta</taxon>
        <taxon>Spermatophyta</taxon>
        <taxon>Magnoliopsida</taxon>
        <taxon>eudicotyledons</taxon>
        <taxon>Gunneridae</taxon>
        <taxon>Pentapetalae</taxon>
        <taxon>asterids</taxon>
        <taxon>lamiids</taxon>
        <taxon>Solanales</taxon>
        <taxon>Solanaceae</taxon>
        <taxon>Solanoideae</taxon>
        <taxon>Hyoscyameae</taxon>
        <taxon>Anisodus</taxon>
    </lineage>
</organism>
<feature type="region of interest" description="Disordered" evidence="1">
    <location>
        <begin position="1"/>
        <end position="81"/>
    </location>
</feature>
<name>A0AAE1QWN4_9SOLA</name>
<evidence type="ECO:0000313" key="3">
    <source>
        <dbReference type="Proteomes" id="UP001291623"/>
    </source>
</evidence>
<accession>A0AAE1QWN4</accession>
<feature type="compositionally biased region" description="Polar residues" evidence="1">
    <location>
        <begin position="112"/>
        <end position="125"/>
    </location>
</feature>
<dbReference type="AlphaFoldDB" id="A0AAE1QWN4"/>
<sequence>MENNGKDKGYSEGTSENGSVFPKKDKKSVKPMAVEKTGKAVVSTFKNDKKKINPSEMENNGKGKGYSEGTSKNGSVFPKKDKTSVKAMAVEKIVKATASTFKNDKKKIKPSASAQAPGPSNTLTA</sequence>
<dbReference type="EMBL" id="JAVYJV010000022">
    <property type="protein sequence ID" value="KAK4340965.1"/>
    <property type="molecule type" value="Genomic_DNA"/>
</dbReference>
<evidence type="ECO:0000313" key="2">
    <source>
        <dbReference type="EMBL" id="KAK4340965.1"/>
    </source>
</evidence>
<feature type="compositionally biased region" description="Basic and acidic residues" evidence="1">
    <location>
        <begin position="1"/>
        <end position="10"/>
    </location>
</feature>
<dbReference type="Proteomes" id="UP001291623">
    <property type="component" value="Unassembled WGS sequence"/>
</dbReference>
<reference evidence="2" key="1">
    <citation type="submission" date="2023-12" db="EMBL/GenBank/DDBJ databases">
        <title>Genome assembly of Anisodus tanguticus.</title>
        <authorList>
            <person name="Wang Y.-J."/>
        </authorList>
    </citation>
    <scope>NUCLEOTIDE SEQUENCE</scope>
    <source>
        <strain evidence="2">KB-2021</strain>
        <tissue evidence="2">Leaf</tissue>
    </source>
</reference>
<comment type="caution">
    <text evidence="2">The sequence shown here is derived from an EMBL/GenBank/DDBJ whole genome shotgun (WGS) entry which is preliminary data.</text>
</comment>